<dbReference type="AlphaFoldDB" id="A0A4S8PGA4"/>
<dbReference type="PANTHER" id="PTHR24220">
    <property type="entry name" value="IMPORT ATP-BINDING PROTEIN"/>
    <property type="match status" value="1"/>
</dbReference>
<organism evidence="5 6">
    <name type="scientific">Glycomyces paridis</name>
    <dbReference type="NCBI Taxonomy" id="2126555"/>
    <lineage>
        <taxon>Bacteria</taxon>
        <taxon>Bacillati</taxon>
        <taxon>Actinomycetota</taxon>
        <taxon>Actinomycetes</taxon>
        <taxon>Glycomycetales</taxon>
        <taxon>Glycomycetaceae</taxon>
        <taxon>Glycomyces</taxon>
    </lineage>
</organism>
<dbReference type="EMBL" id="STGX01000005">
    <property type="protein sequence ID" value="THV29530.1"/>
    <property type="molecule type" value="Genomic_DNA"/>
</dbReference>
<dbReference type="GO" id="GO:0005886">
    <property type="term" value="C:plasma membrane"/>
    <property type="evidence" value="ECO:0007669"/>
    <property type="project" value="TreeGrafter"/>
</dbReference>
<dbReference type="Gene3D" id="3.40.50.300">
    <property type="entry name" value="P-loop containing nucleotide triphosphate hydrolases"/>
    <property type="match status" value="1"/>
</dbReference>
<evidence type="ECO:0000259" key="4">
    <source>
        <dbReference type="PROSITE" id="PS50893"/>
    </source>
</evidence>
<dbReference type="SMART" id="SM00382">
    <property type="entry name" value="AAA"/>
    <property type="match status" value="1"/>
</dbReference>
<dbReference type="Proteomes" id="UP000305792">
    <property type="component" value="Unassembled WGS sequence"/>
</dbReference>
<dbReference type="InterPro" id="IPR017911">
    <property type="entry name" value="MacB-like_ATP-bd"/>
</dbReference>
<dbReference type="SUPFAM" id="SSF52540">
    <property type="entry name" value="P-loop containing nucleoside triphosphate hydrolases"/>
    <property type="match status" value="1"/>
</dbReference>
<dbReference type="RefSeq" id="WP_136529273.1">
    <property type="nucleotide sequence ID" value="NZ_STGX01000005.1"/>
</dbReference>
<dbReference type="CDD" id="cd03255">
    <property type="entry name" value="ABC_MJ0796_LolCDE_FtsE"/>
    <property type="match status" value="1"/>
</dbReference>
<dbReference type="InterPro" id="IPR015854">
    <property type="entry name" value="ABC_transpr_LolD-like"/>
</dbReference>
<dbReference type="InterPro" id="IPR003439">
    <property type="entry name" value="ABC_transporter-like_ATP-bd"/>
</dbReference>
<protein>
    <submittedName>
        <fullName evidence="5">ABC transporter ATP-binding protein</fullName>
    </submittedName>
</protein>
<keyword evidence="6" id="KW-1185">Reference proteome</keyword>
<sequence length="228" mass="23539">MSAPSRPALAIAALRYTIGDRVLFDGLELELAVGESAAILGPSGSGKSTLLSLILGMARPDEGTIAIDGTDLAGLGTAALAKVRAGSVGMVFQFGELLPELGPEDNVALAAMLAGDDDPGLPDRVAELLRRLGVPQSPRVETLSGGERQRVAVARALVNGPRLLLADEPTGALDETNRDNVADLLFALPAEQDCALLVVTHDRAVAARADRVYTITGGGLRAGTEAQR</sequence>
<reference evidence="5 6" key="1">
    <citation type="journal article" date="2018" name="Int. J. Syst. Evol. Microbiol.">
        <title>Glycomyces paridis sp. nov., isolated from the medicinal plant Paris polyphylla.</title>
        <authorList>
            <person name="Fang X.M."/>
            <person name="Bai J.L."/>
            <person name="Su J."/>
            <person name="Zhao L.L."/>
            <person name="Liu H.Y."/>
            <person name="Ma B.P."/>
            <person name="Zhang Y.Q."/>
            <person name="Yu L.Y."/>
        </authorList>
    </citation>
    <scope>NUCLEOTIDE SEQUENCE [LARGE SCALE GENOMIC DNA]</scope>
    <source>
        <strain evidence="5 6">CPCC 204357</strain>
    </source>
</reference>
<keyword evidence="3 5" id="KW-0067">ATP-binding</keyword>
<dbReference type="OrthoDB" id="3266715at2"/>
<dbReference type="InterPro" id="IPR003593">
    <property type="entry name" value="AAA+_ATPase"/>
</dbReference>
<name>A0A4S8PGA4_9ACTN</name>
<dbReference type="InterPro" id="IPR027417">
    <property type="entry name" value="P-loop_NTPase"/>
</dbReference>
<dbReference type="GO" id="GO:0005524">
    <property type="term" value="F:ATP binding"/>
    <property type="evidence" value="ECO:0007669"/>
    <property type="project" value="UniProtKB-KW"/>
</dbReference>
<dbReference type="Pfam" id="PF00005">
    <property type="entry name" value="ABC_tran"/>
    <property type="match status" value="1"/>
</dbReference>
<evidence type="ECO:0000313" key="6">
    <source>
        <dbReference type="Proteomes" id="UP000305792"/>
    </source>
</evidence>
<keyword evidence="2" id="KW-0547">Nucleotide-binding</keyword>
<evidence type="ECO:0000256" key="3">
    <source>
        <dbReference type="ARBA" id="ARBA00022840"/>
    </source>
</evidence>
<dbReference type="PROSITE" id="PS50893">
    <property type="entry name" value="ABC_TRANSPORTER_2"/>
    <property type="match status" value="1"/>
</dbReference>
<gene>
    <name evidence="5" type="ORF">E9998_08480</name>
</gene>
<dbReference type="PROSITE" id="PS00211">
    <property type="entry name" value="ABC_TRANSPORTER_1"/>
    <property type="match status" value="1"/>
</dbReference>
<evidence type="ECO:0000256" key="2">
    <source>
        <dbReference type="ARBA" id="ARBA00022741"/>
    </source>
</evidence>
<dbReference type="InterPro" id="IPR017871">
    <property type="entry name" value="ABC_transporter-like_CS"/>
</dbReference>
<dbReference type="GO" id="GO:0022857">
    <property type="term" value="F:transmembrane transporter activity"/>
    <property type="evidence" value="ECO:0007669"/>
    <property type="project" value="TreeGrafter"/>
</dbReference>
<evidence type="ECO:0000256" key="1">
    <source>
        <dbReference type="ARBA" id="ARBA00022448"/>
    </source>
</evidence>
<dbReference type="GO" id="GO:0016887">
    <property type="term" value="F:ATP hydrolysis activity"/>
    <property type="evidence" value="ECO:0007669"/>
    <property type="project" value="InterPro"/>
</dbReference>
<keyword evidence="1" id="KW-0813">Transport</keyword>
<feature type="domain" description="ABC transporter" evidence="4">
    <location>
        <begin position="9"/>
        <end position="228"/>
    </location>
</feature>
<accession>A0A4S8PGA4</accession>
<evidence type="ECO:0000313" key="5">
    <source>
        <dbReference type="EMBL" id="THV29530.1"/>
    </source>
</evidence>
<comment type="caution">
    <text evidence="5">The sequence shown here is derived from an EMBL/GenBank/DDBJ whole genome shotgun (WGS) entry which is preliminary data.</text>
</comment>
<proteinExistence type="predicted"/>